<feature type="domain" description="RSE1/DDB1/CPSF1 first beta-propeller" evidence="1">
    <location>
        <begin position="30"/>
        <end position="434"/>
    </location>
</feature>
<evidence type="ECO:0000313" key="3">
    <source>
        <dbReference type="EMBL" id="KAK4541683.1"/>
    </source>
</evidence>
<dbReference type="InterPro" id="IPR015943">
    <property type="entry name" value="WD40/YVTN_repeat-like_dom_sf"/>
</dbReference>
<keyword evidence="4" id="KW-1185">Reference proteome</keyword>
<dbReference type="Proteomes" id="UP001324427">
    <property type="component" value="Unassembled WGS sequence"/>
</dbReference>
<dbReference type="InterPro" id="IPR058543">
    <property type="entry name" value="Beta-prop_RSE1/DDB1/CPSF1_2nd"/>
</dbReference>
<reference evidence="3 4" key="1">
    <citation type="submission" date="2021-11" db="EMBL/GenBank/DDBJ databases">
        <title>Black yeast isolated from Biological Soil Crust.</title>
        <authorList>
            <person name="Kurbessoian T."/>
        </authorList>
    </citation>
    <scope>NUCLEOTIDE SEQUENCE [LARGE SCALE GENOMIC DNA]</scope>
    <source>
        <strain evidence="3 4">CCFEE 5522</strain>
    </source>
</reference>
<dbReference type="InterPro" id="IPR050358">
    <property type="entry name" value="RSE1/DDB1/CFT1"/>
</dbReference>
<dbReference type="EMBL" id="JAVFHQ010000050">
    <property type="protein sequence ID" value="KAK4541683.1"/>
    <property type="molecule type" value="Genomic_DNA"/>
</dbReference>
<protein>
    <recommendedName>
        <fullName evidence="5">Cleavage/polyadenylation specificity factor A subunit N-terminal domain-containing protein</fullName>
    </recommendedName>
</protein>
<sequence>MASFSRTPNDDVVEKRPVGILTRTVIKSPVVRWLLHARLRRKGLNDLVFVGEDVVHVKQVCGDGHLEQIATKADFDARIRAAKIFSIGSEPSDEDILVKTEDGASTKRSTSAPLDLLVLTLDNNDLVFLYLVESGGSVHFVQQACPMPKFDCVLYQPGEHLAVDPHARALAVAANEREVVLYSAKTAQRIKTELSTGYRHWCPVSAQRPLQVEGIIQHMEFLIPPSDDEDHVILLLIVIDQGKTKAIWIEWYFTSDLHRARVHPGQPLDTARTVSGLLIPLRNAAFMIVSGSDVRLWKNLLSGSASGTTLGALEAEPRNSGDSPRQPVWASWCRPRRSRAASRDKDHLYLVREDGLVFLVHAMSESLTSSSAGHFECHVGTAFASLGDTDEPDILAVAGDMSAGRVVSIGHWPNPRVSDLSYGDTMKMDLIETIPNWASATDLITTTTRSPQGRSSRTTQSGAGMLVTSGRQPYGSITELRYGLEARLCAYFPLDGLDSVTGIWVVPVITSGSGRIATGSVLMFFTNPSATRLLSIAEDDDGFEPQELDASKCPALDLTRSTLAVACLPDGRIVQVTTGSVAVTAGLNAHFEDSSKRVCEEHHHILTAVIEPRRSVILTAEQRGDSHFICSVYLPAQGDSDEMTTSADDCHICEGTRALVGVPTAIAAAPIPSGVLAVVGTTDGHLSVFEIGRDNSIHGVCRTTMPRSQDVPTVCDYLVLQQSNDSASILATCALRDGRLHSVIIEPVSGGSYRCGDNHTVDFGSTAVKLVQVPNNRSQACAMSGADTCLLSWDGRDVYSLVISNMWISDKERPELAQGPVVACTQMPQADALAFPELADYLVMVSGDEIFITSIQTSPTTVPRQVPVSGTPNRLLYAEQQRCFVVASTKTAIRSFPTPSSRPEERRQIWPAIDFIPARSDKPTFTYDLQPGQRVHALLEWSFRLDESKSYSFVLVGGTRIRSDGSQGGFVTFLQPINRSWEVVDVKVQDGSRGIRKFDAPVYALALWDELTYVVCYGQYIMLYRFLVKERRWVEVCAPYRLASPGVFVTVAAPLIYVSTMADSLVTLELRLCQTVNNDRDAGADGRLPKLVPVSMGPQAHECLSHLILQPNTPDALALLSTKNGRIIGLTSPSHTSDARPRRHSADILFEARLPRSLTRVRQSDVRPKWKPASPPGVLTDNLIGTAPDGTLVGLALLDGKLWRRLFWLQRLCEWSEHLSPHSFQTPAYDATDVGYIRDERALPIGLSTANEQGDEIVLRTMNSGPEDMHINGDILACILQPGGAEKLRHIIERTAEREDWIGEWVGDHLGAEMAVVDEVVELLQTVLDRWV</sequence>
<dbReference type="Gene3D" id="2.130.10.10">
    <property type="entry name" value="YVTN repeat-like/Quinoprotein amine dehydrogenase"/>
    <property type="match status" value="2"/>
</dbReference>
<evidence type="ECO:0000259" key="2">
    <source>
        <dbReference type="Pfam" id="PF23726"/>
    </source>
</evidence>
<name>A0AAV9J994_9PEZI</name>
<accession>A0AAV9J994</accession>
<evidence type="ECO:0000313" key="4">
    <source>
        <dbReference type="Proteomes" id="UP001324427"/>
    </source>
</evidence>
<comment type="caution">
    <text evidence="3">The sequence shown here is derived from an EMBL/GenBank/DDBJ whole genome shotgun (WGS) entry which is preliminary data.</text>
</comment>
<evidence type="ECO:0008006" key="5">
    <source>
        <dbReference type="Google" id="ProtNLM"/>
    </source>
</evidence>
<proteinExistence type="predicted"/>
<dbReference type="Pfam" id="PF23726">
    <property type="entry name" value="Beta-prop_RSE1_2nd"/>
    <property type="match status" value="1"/>
</dbReference>
<evidence type="ECO:0000259" key="1">
    <source>
        <dbReference type="Pfam" id="PF10433"/>
    </source>
</evidence>
<organism evidence="3 4">
    <name type="scientific">Oleoguttula mirabilis</name>
    <dbReference type="NCBI Taxonomy" id="1507867"/>
    <lineage>
        <taxon>Eukaryota</taxon>
        <taxon>Fungi</taxon>
        <taxon>Dikarya</taxon>
        <taxon>Ascomycota</taxon>
        <taxon>Pezizomycotina</taxon>
        <taxon>Dothideomycetes</taxon>
        <taxon>Dothideomycetidae</taxon>
        <taxon>Mycosphaerellales</taxon>
        <taxon>Teratosphaeriaceae</taxon>
        <taxon>Oleoguttula</taxon>
    </lineage>
</organism>
<dbReference type="PANTHER" id="PTHR10644">
    <property type="entry name" value="DNA REPAIR/RNA PROCESSING CPSF FAMILY"/>
    <property type="match status" value="1"/>
</dbReference>
<feature type="domain" description="RSE1/DDB1/CPSF1 second beta-propeller" evidence="2">
    <location>
        <begin position="497"/>
        <end position="791"/>
    </location>
</feature>
<dbReference type="Pfam" id="PF10433">
    <property type="entry name" value="Beta-prop_RSE1_1st"/>
    <property type="match status" value="1"/>
</dbReference>
<dbReference type="InterPro" id="IPR018846">
    <property type="entry name" value="Beta-prop_RSE1/DDB1/CPSF1_1st"/>
</dbReference>
<gene>
    <name evidence="3" type="ORF">LTR36_007827</name>
</gene>